<dbReference type="InterPro" id="IPR004245">
    <property type="entry name" value="DUF229"/>
</dbReference>
<dbReference type="GO" id="GO:0005615">
    <property type="term" value="C:extracellular space"/>
    <property type="evidence" value="ECO:0007669"/>
    <property type="project" value="TreeGrafter"/>
</dbReference>
<evidence type="ECO:0000256" key="1">
    <source>
        <dbReference type="SAM" id="Phobius"/>
    </source>
</evidence>
<dbReference type="AlphaFoldDB" id="A0A914WSD8"/>
<sequence length="624" mass="72362">MLKLPQKKIVKIFSAIILLYFGMQIFVNEKIVPQKQLWYELEKTDITPAKPACELPRLDPFDESIEHLIRHAEPLVCPRLQPDLFFIADGLLYMNESESSAFSDKSLLSCTYMCFDREASDGDFEALLEPTKPFVEPVRLHSDYVQVRCTYEQKFVYGETLVYPVDRLNMQQWKKVSDENLSVLLMFIDSISLSSFKRHLPLTAKYVTEQMNFTMFNGYNKVADNSFPNVMPLLTGKRVFNQQNDMPAELLDDVATTHLDHWPFIWKDFAKNGYATVFTEDTPDMGMFRLGAKGFRNKPLDYYYHNFWVMLGWQDYPQFQPTAPLCAGNKPRVKIQLDLVKSHLTKYSGKRQFIYSYWTELSHDQDYEVEKGDVYFRNFFREMHEGGYLNKTAVLFLSDHGHRSSLLTTTLIGLLEERMPFLGVYFPEWFYRQHPNIQLALKDNADHRLTSHFDTYETLRDILTSNYDGQQRNGAERGQSQLYPIPANRTCATAGIPLFYCSCQQMKWNLINESSDDSQQAANALVAAINTVLWQQYRGLCANFSLDTIVAAEHLLISSEDQFHWTTYRMTIVANPLKAKFQALIKKVNGSTFSLHSDVSRQDRYGSQSHCISDKVLKKMCICQ</sequence>
<dbReference type="CDD" id="cd16021">
    <property type="entry name" value="ALP_like"/>
    <property type="match status" value="1"/>
</dbReference>
<dbReference type="InterPro" id="IPR017850">
    <property type="entry name" value="Alkaline_phosphatase_core_sf"/>
</dbReference>
<protein>
    <submittedName>
        <fullName evidence="3">Uncharacterized protein</fullName>
    </submittedName>
</protein>
<dbReference type="Proteomes" id="UP000887566">
    <property type="component" value="Unplaced"/>
</dbReference>
<keyword evidence="1" id="KW-0812">Transmembrane</keyword>
<evidence type="ECO:0000313" key="3">
    <source>
        <dbReference type="WBParaSite" id="PSAMB.scaffold509size48786.g6813.t1"/>
    </source>
</evidence>
<dbReference type="SUPFAM" id="SSF53649">
    <property type="entry name" value="Alkaline phosphatase-like"/>
    <property type="match status" value="1"/>
</dbReference>
<proteinExistence type="predicted"/>
<feature type="transmembrane region" description="Helical" evidence="1">
    <location>
        <begin position="9"/>
        <end position="27"/>
    </location>
</feature>
<dbReference type="PANTHER" id="PTHR10974">
    <property type="entry name" value="FI08016P-RELATED"/>
    <property type="match status" value="1"/>
</dbReference>
<accession>A0A914WSD8</accession>
<reference evidence="3" key="1">
    <citation type="submission" date="2022-11" db="UniProtKB">
        <authorList>
            <consortium name="WormBaseParasite"/>
        </authorList>
    </citation>
    <scope>IDENTIFICATION</scope>
</reference>
<keyword evidence="1" id="KW-0472">Membrane</keyword>
<organism evidence="2 3">
    <name type="scientific">Plectus sambesii</name>
    <dbReference type="NCBI Taxonomy" id="2011161"/>
    <lineage>
        <taxon>Eukaryota</taxon>
        <taxon>Metazoa</taxon>
        <taxon>Ecdysozoa</taxon>
        <taxon>Nematoda</taxon>
        <taxon>Chromadorea</taxon>
        <taxon>Plectida</taxon>
        <taxon>Plectina</taxon>
        <taxon>Plectoidea</taxon>
        <taxon>Plectidae</taxon>
        <taxon>Plectus</taxon>
    </lineage>
</organism>
<evidence type="ECO:0000313" key="2">
    <source>
        <dbReference type="Proteomes" id="UP000887566"/>
    </source>
</evidence>
<dbReference type="WBParaSite" id="PSAMB.scaffold509size48786.g6813.t1">
    <property type="protein sequence ID" value="PSAMB.scaffold509size48786.g6813.t1"/>
    <property type="gene ID" value="PSAMB.scaffold509size48786.g6813"/>
</dbReference>
<dbReference type="PANTHER" id="PTHR10974:SF6">
    <property type="entry name" value="PROTEIN CBG19234"/>
    <property type="match status" value="1"/>
</dbReference>
<dbReference type="Pfam" id="PF02995">
    <property type="entry name" value="DUF229"/>
    <property type="match status" value="1"/>
</dbReference>
<dbReference type="Gene3D" id="3.40.720.10">
    <property type="entry name" value="Alkaline Phosphatase, subunit A"/>
    <property type="match status" value="1"/>
</dbReference>
<dbReference type="FunFam" id="3.40.720.10:FF:000017">
    <property type="entry name" value="Predicted protein"/>
    <property type="match status" value="1"/>
</dbReference>
<keyword evidence="1" id="KW-1133">Transmembrane helix</keyword>
<keyword evidence="2" id="KW-1185">Reference proteome</keyword>
<name>A0A914WSD8_9BILA</name>